<dbReference type="Proteomes" id="UP000800035">
    <property type="component" value="Unassembled WGS sequence"/>
</dbReference>
<evidence type="ECO:0008006" key="4">
    <source>
        <dbReference type="Google" id="ProtNLM"/>
    </source>
</evidence>
<dbReference type="InterPro" id="IPR011009">
    <property type="entry name" value="Kinase-like_dom_sf"/>
</dbReference>
<evidence type="ECO:0000256" key="1">
    <source>
        <dbReference type="SAM" id="MobiDB-lite"/>
    </source>
</evidence>
<dbReference type="Gene3D" id="1.10.510.10">
    <property type="entry name" value="Transferase(Phosphotransferase) domain 1"/>
    <property type="match status" value="1"/>
</dbReference>
<proteinExistence type="predicted"/>
<gene>
    <name evidence="2" type="ORF">CC80DRAFT_501551</name>
</gene>
<dbReference type="SUPFAM" id="SSF56112">
    <property type="entry name" value="Protein kinase-like (PK-like)"/>
    <property type="match status" value="1"/>
</dbReference>
<dbReference type="AlphaFoldDB" id="A0A6A5U6K3"/>
<reference evidence="2" key="1">
    <citation type="journal article" date="2020" name="Stud. Mycol.">
        <title>101 Dothideomycetes genomes: a test case for predicting lifestyles and emergence of pathogens.</title>
        <authorList>
            <person name="Haridas S."/>
            <person name="Albert R."/>
            <person name="Binder M."/>
            <person name="Bloem J."/>
            <person name="Labutti K."/>
            <person name="Salamov A."/>
            <person name="Andreopoulos B."/>
            <person name="Baker S."/>
            <person name="Barry K."/>
            <person name="Bills G."/>
            <person name="Bluhm B."/>
            <person name="Cannon C."/>
            <person name="Castanera R."/>
            <person name="Culley D."/>
            <person name="Daum C."/>
            <person name="Ezra D."/>
            <person name="Gonzalez J."/>
            <person name="Henrissat B."/>
            <person name="Kuo A."/>
            <person name="Liang C."/>
            <person name="Lipzen A."/>
            <person name="Lutzoni F."/>
            <person name="Magnuson J."/>
            <person name="Mondo S."/>
            <person name="Nolan M."/>
            <person name="Ohm R."/>
            <person name="Pangilinan J."/>
            <person name="Park H.-J."/>
            <person name="Ramirez L."/>
            <person name="Alfaro M."/>
            <person name="Sun H."/>
            <person name="Tritt A."/>
            <person name="Yoshinaga Y."/>
            <person name="Zwiers L.-H."/>
            <person name="Turgeon B."/>
            <person name="Goodwin S."/>
            <person name="Spatafora J."/>
            <person name="Crous P."/>
            <person name="Grigoriev I."/>
        </authorList>
    </citation>
    <scope>NUCLEOTIDE SEQUENCE</scope>
    <source>
        <strain evidence="2">CBS 675.92</strain>
    </source>
</reference>
<dbReference type="EMBL" id="ML976983">
    <property type="protein sequence ID" value="KAF1960304.1"/>
    <property type="molecule type" value="Genomic_DNA"/>
</dbReference>
<sequence>MATKIAFRIQGVPLGWTLADLSAAVAELCDRNEAENVSIIGTLTKSAEYAVRSQVAVVHFAPKLPSFLRGVLDDETGEATECKQLQDGSILVFDRNFWGLTLLCGPEDDDEVSIDYGSRLITRCMWQCKLSDDPAFTSILKWTRAVVFFGAVHRGMKTDDMEEYLKSNFPESTSRLRIVEDLRADNEATLSNLQNFVNLAPRFLVISIHETRKAKTLVNTSVDSNTETATTKPKKDVWRRVGKLYTPVEEASAVIGLPSDIEIAIPSNSDHSNIAKFDSPTDSVYLELLYHLKAIQAQSSPTFSSLASLLQVGVVPTTEPRVFHPAAVYQQRVIQTDENHGVPEQQIGFPRMPSLLRMATYLLEEIRSTAKFCASDIELLDHTDAATRMTRYILTLLSAGRHASPGRKHASRRIFASVLQIRQSLIGIIDLLDPLTHDLGAEEHGYVQLRHEELPPATRQILAEITRTINAANNKLRTTLHDVQVSEPQLPPTFATPKSEEAATKMASTWSRYIASLQDKVEWISSDCLYFPVGSDTEADRESEGWIQSVLRLFTKAEAKKLKLRPRRFGVVDYNDRQEKVMVEFRPYPESARAEPETGGDSGAASKEYKTRRWAIERLARALLANSSASQNAIFPCVPLRYLADMSASSTPSFALIYSAQGIYALDELMQDQYAPSLTHRLRLALSYAQALAVLHTVDMVHGSFNADNLYLRLPHRPRGPESISEAETLIAGFELTRNFAWGSDKLDVEDPDRRLYLHPKRLATGQDKERQQPVFDIFGLGMVLIELGLWKRLRRLPEYPPSWQKDRDRQRFGRSKRNSFKGETSSENLGDLYAATIAYCLEKGSNPLALKGEPREPVDDEFLGAQKSLRVVELLQECARHMVDGVQPSMNES</sequence>
<dbReference type="PANTHER" id="PTHR37542">
    <property type="entry name" value="HELO DOMAIN-CONTAINING PROTEIN-RELATED"/>
    <property type="match status" value="1"/>
</dbReference>
<dbReference type="OrthoDB" id="1658288at2759"/>
<evidence type="ECO:0000313" key="2">
    <source>
        <dbReference type="EMBL" id="KAF1960304.1"/>
    </source>
</evidence>
<feature type="region of interest" description="Disordered" evidence="1">
    <location>
        <begin position="805"/>
        <end position="826"/>
    </location>
</feature>
<name>A0A6A5U6K3_9PLEO</name>
<evidence type="ECO:0000313" key="3">
    <source>
        <dbReference type="Proteomes" id="UP000800035"/>
    </source>
</evidence>
<organism evidence="2 3">
    <name type="scientific">Byssothecium circinans</name>
    <dbReference type="NCBI Taxonomy" id="147558"/>
    <lineage>
        <taxon>Eukaryota</taxon>
        <taxon>Fungi</taxon>
        <taxon>Dikarya</taxon>
        <taxon>Ascomycota</taxon>
        <taxon>Pezizomycotina</taxon>
        <taxon>Dothideomycetes</taxon>
        <taxon>Pleosporomycetidae</taxon>
        <taxon>Pleosporales</taxon>
        <taxon>Massarineae</taxon>
        <taxon>Massarinaceae</taxon>
        <taxon>Byssothecium</taxon>
    </lineage>
</organism>
<accession>A0A6A5U6K3</accession>
<dbReference type="PANTHER" id="PTHR37542:SF3">
    <property type="entry name" value="PRION-INHIBITION AND PROPAGATION HELO DOMAIN-CONTAINING PROTEIN"/>
    <property type="match status" value="1"/>
</dbReference>
<keyword evidence="3" id="KW-1185">Reference proteome</keyword>
<protein>
    <recommendedName>
        <fullName evidence="4">Protein kinase domain-containing protein</fullName>
    </recommendedName>
</protein>